<protein>
    <submittedName>
        <fullName evidence="1">Uncharacterized protein</fullName>
    </submittedName>
</protein>
<gene>
    <name evidence="1" type="ORF">PBLR_15384</name>
</gene>
<name>A0A383RIU9_PAEAL</name>
<dbReference type="RefSeq" id="WP_420029274.1">
    <property type="nucleotide sequence ID" value="NZ_LS992241.1"/>
</dbReference>
<dbReference type="EMBL" id="LS992241">
    <property type="protein sequence ID" value="SYX86958.1"/>
    <property type="molecule type" value="Genomic_DNA"/>
</dbReference>
<evidence type="ECO:0000313" key="2">
    <source>
        <dbReference type="Proteomes" id="UP000304148"/>
    </source>
</evidence>
<accession>A0A383RIU9</accession>
<proteinExistence type="predicted"/>
<evidence type="ECO:0000313" key="1">
    <source>
        <dbReference type="EMBL" id="SYX86958.1"/>
    </source>
</evidence>
<organism evidence="1 2">
    <name type="scientific">Paenibacillus alvei</name>
    <name type="common">Bacillus alvei</name>
    <dbReference type="NCBI Taxonomy" id="44250"/>
    <lineage>
        <taxon>Bacteria</taxon>
        <taxon>Bacillati</taxon>
        <taxon>Bacillota</taxon>
        <taxon>Bacilli</taxon>
        <taxon>Bacillales</taxon>
        <taxon>Paenibacillaceae</taxon>
        <taxon>Paenibacillus</taxon>
    </lineage>
</organism>
<reference evidence="2" key="1">
    <citation type="submission" date="2018-08" db="EMBL/GenBank/DDBJ databases">
        <authorList>
            <person name="Chevrot R."/>
        </authorList>
    </citation>
    <scope>NUCLEOTIDE SEQUENCE [LARGE SCALE GENOMIC DNA]</scope>
</reference>
<dbReference type="Proteomes" id="UP000304148">
    <property type="component" value="Chromosome"/>
</dbReference>
<dbReference type="AlphaFoldDB" id="A0A383RIU9"/>
<sequence>MNKWLKISLYFLGGIVLLVCAGKKIPLVFKTLGLSSVSASVVAENSLHLRMEQSYQARL</sequence>